<reference evidence="19 20" key="1">
    <citation type="submission" date="2019-02" db="EMBL/GenBank/DDBJ databases">
        <title>Genome sequencing of the rare red list fungi Phlebia centrifuga.</title>
        <authorList>
            <person name="Buettner E."/>
            <person name="Kellner H."/>
        </authorList>
    </citation>
    <scope>NUCLEOTIDE SEQUENCE [LARGE SCALE GENOMIC DNA]</scope>
    <source>
        <strain evidence="19 20">DSM 108282</strain>
    </source>
</reference>
<accession>A0A4S4KQ27</accession>
<evidence type="ECO:0000256" key="6">
    <source>
        <dbReference type="ARBA" id="ARBA00017157"/>
    </source>
</evidence>
<keyword evidence="12" id="KW-0833">Ubl conjugation pathway</keyword>
<dbReference type="PANTHER" id="PTHR22767:SF2">
    <property type="entry name" value="N(ALPHA)-ACETYLTRANSFERASE 15_16, ISOFORM A"/>
    <property type="match status" value="1"/>
</dbReference>
<dbReference type="CDD" id="cd16491">
    <property type="entry name" value="RING-CH-C4HC3_LTN1"/>
    <property type="match status" value="1"/>
</dbReference>
<dbReference type="Pfam" id="PF12569">
    <property type="entry name" value="NatA_aux_su"/>
    <property type="match status" value="2"/>
</dbReference>
<evidence type="ECO:0000256" key="14">
    <source>
        <dbReference type="ARBA" id="ARBA00022833"/>
    </source>
</evidence>
<feature type="domain" description="RING-type" evidence="18">
    <location>
        <begin position="2481"/>
        <end position="2528"/>
    </location>
</feature>
<dbReference type="InterPro" id="IPR016024">
    <property type="entry name" value="ARM-type_fold"/>
</dbReference>
<name>A0A4S4KQ27_9APHY</name>
<dbReference type="InterPro" id="IPR021183">
    <property type="entry name" value="NatA_aux_su"/>
</dbReference>
<dbReference type="EC" id="2.3.2.27" evidence="5"/>
<evidence type="ECO:0000256" key="9">
    <source>
        <dbReference type="ARBA" id="ARBA00022723"/>
    </source>
</evidence>
<comment type="subcellular location">
    <subcellularLocation>
        <location evidence="2">Cytoplasm</location>
        <location evidence="2">Cytosol</location>
    </subcellularLocation>
</comment>
<feature type="compositionally biased region" description="Basic and acidic residues" evidence="17">
    <location>
        <begin position="621"/>
        <end position="633"/>
    </location>
</feature>
<dbReference type="PANTHER" id="PTHR22767">
    <property type="entry name" value="N-TERMINAL ACETYLTRANSFERASE-RELATED"/>
    <property type="match status" value="1"/>
</dbReference>
<dbReference type="SMART" id="SM00028">
    <property type="entry name" value="TPR"/>
    <property type="match status" value="6"/>
</dbReference>
<evidence type="ECO:0000256" key="17">
    <source>
        <dbReference type="SAM" id="MobiDB-lite"/>
    </source>
</evidence>
<evidence type="ECO:0000256" key="13">
    <source>
        <dbReference type="ARBA" id="ARBA00022803"/>
    </source>
</evidence>
<organism evidence="19 20">
    <name type="scientific">Hermanssonia centrifuga</name>
    <dbReference type="NCBI Taxonomy" id="98765"/>
    <lineage>
        <taxon>Eukaryota</taxon>
        <taxon>Fungi</taxon>
        <taxon>Dikarya</taxon>
        <taxon>Basidiomycota</taxon>
        <taxon>Agaricomycotina</taxon>
        <taxon>Agaricomycetes</taxon>
        <taxon>Polyporales</taxon>
        <taxon>Meruliaceae</taxon>
        <taxon>Hermanssonia</taxon>
    </lineage>
</organism>
<dbReference type="InterPro" id="IPR054476">
    <property type="entry name" value="Ltn1_N"/>
</dbReference>
<gene>
    <name evidence="19" type="ORF">EW026_g1848</name>
</gene>
<keyword evidence="13" id="KW-0802">TPR repeat</keyword>
<dbReference type="GO" id="GO:0031415">
    <property type="term" value="C:NatA complex"/>
    <property type="evidence" value="ECO:0007669"/>
    <property type="project" value="TreeGrafter"/>
</dbReference>
<dbReference type="SUPFAM" id="SSF48371">
    <property type="entry name" value="ARM repeat"/>
    <property type="match status" value="1"/>
</dbReference>
<dbReference type="InterPro" id="IPR011016">
    <property type="entry name" value="Znf_RING-CH"/>
</dbReference>
<feature type="compositionally biased region" description="Basic residues" evidence="17">
    <location>
        <begin position="933"/>
        <end position="947"/>
    </location>
</feature>
<keyword evidence="10" id="KW-0677">Repeat</keyword>
<dbReference type="Gene3D" id="1.25.40.1010">
    <property type="match status" value="1"/>
</dbReference>
<dbReference type="EMBL" id="SGPJ01000042">
    <property type="protein sequence ID" value="THH00706.1"/>
    <property type="molecule type" value="Genomic_DNA"/>
</dbReference>
<evidence type="ECO:0000256" key="1">
    <source>
        <dbReference type="ARBA" id="ARBA00000900"/>
    </source>
</evidence>
<dbReference type="PROSITE" id="PS50089">
    <property type="entry name" value="ZF_RING_2"/>
    <property type="match status" value="1"/>
</dbReference>
<keyword evidence="7" id="KW-0963">Cytoplasm</keyword>
<keyword evidence="8" id="KW-0808">Transferase</keyword>
<dbReference type="GO" id="GO:0008270">
    <property type="term" value="F:zinc ion binding"/>
    <property type="evidence" value="ECO:0007669"/>
    <property type="project" value="UniProtKB-KW"/>
</dbReference>
<dbReference type="FunFam" id="1.25.40.1040:FF:000003">
    <property type="entry name" value="N-terminal acetyltransferase A, auxiliary subunit"/>
    <property type="match status" value="1"/>
</dbReference>
<comment type="caution">
    <text evidence="19">The sequence shown here is derived from an EMBL/GenBank/DDBJ whole genome shotgun (WGS) entry which is preliminary data.</text>
</comment>
<keyword evidence="11 16" id="KW-0863">Zinc-finger</keyword>
<dbReference type="InterPro" id="IPR011990">
    <property type="entry name" value="TPR-like_helical_dom_sf"/>
</dbReference>
<evidence type="ECO:0000256" key="10">
    <source>
        <dbReference type="ARBA" id="ARBA00022737"/>
    </source>
</evidence>
<feature type="region of interest" description="Disordered" evidence="17">
    <location>
        <begin position="575"/>
        <end position="637"/>
    </location>
</feature>
<dbReference type="GO" id="GO:0061630">
    <property type="term" value="F:ubiquitin protein ligase activity"/>
    <property type="evidence" value="ECO:0007669"/>
    <property type="project" value="UniProtKB-EC"/>
</dbReference>
<dbReference type="SUPFAM" id="SSF57850">
    <property type="entry name" value="RING/U-box"/>
    <property type="match status" value="1"/>
</dbReference>
<dbReference type="InterPro" id="IPR019734">
    <property type="entry name" value="TPR_rpt"/>
</dbReference>
<feature type="region of interest" description="Disordered" evidence="17">
    <location>
        <begin position="1151"/>
        <end position="1186"/>
    </location>
</feature>
<dbReference type="Pfam" id="PF22999">
    <property type="entry name" value="LTN1_E3_ligase_6th"/>
    <property type="match status" value="1"/>
</dbReference>
<dbReference type="InterPro" id="IPR013083">
    <property type="entry name" value="Znf_RING/FYVE/PHD"/>
</dbReference>
<dbReference type="GO" id="GO:0005829">
    <property type="term" value="C:cytosol"/>
    <property type="evidence" value="ECO:0007669"/>
    <property type="project" value="UniProtKB-SubCell"/>
</dbReference>
<dbReference type="InterPro" id="IPR001841">
    <property type="entry name" value="Znf_RING"/>
</dbReference>
<feature type="compositionally biased region" description="Basic and acidic residues" evidence="17">
    <location>
        <begin position="922"/>
        <end position="932"/>
    </location>
</feature>
<evidence type="ECO:0000256" key="16">
    <source>
        <dbReference type="PROSITE-ProRule" id="PRU00175"/>
    </source>
</evidence>
<feature type="compositionally biased region" description="Basic residues" evidence="17">
    <location>
        <begin position="595"/>
        <end position="604"/>
    </location>
</feature>
<dbReference type="SUPFAM" id="SSF48452">
    <property type="entry name" value="TPR-like"/>
    <property type="match status" value="2"/>
</dbReference>
<dbReference type="InterPro" id="IPR054478">
    <property type="entry name" value="LTN1_UBC"/>
</dbReference>
<evidence type="ECO:0000259" key="18">
    <source>
        <dbReference type="PROSITE" id="PS50089"/>
    </source>
</evidence>
<feature type="compositionally biased region" description="Basic and acidic residues" evidence="17">
    <location>
        <begin position="1164"/>
        <end position="1175"/>
    </location>
</feature>
<dbReference type="Pfam" id="PF13639">
    <property type="entry name" value="zf-RING_2"/>
    <property type="match status" value="1"/>
</dbReference>
<evidence type="ECO:0000313" key="20">
    <source>
        <dbReference type="Proteomes" id="UP000309038"/>
    </source>
</evidence>
<evidence type="ECO:0000256" key="15">
    <source>
        <dbReference type="ARBA" id="ARBA00055150"/>
    </source>
</evidence>
<comment type="catalytic activity">
    <reaction evidence="1">
        <text>S-ubiquitinyl-[E2 ubiquitin-conjugating enzyme]-L-cysteine + [acceptor protein]-L-lysine = [E2 ubiquitin-conjugating enzyme]-L-cysteine + N(6)-ubiquitinyl-[acceptor protein]-L-lysine.</text>
        <dbReference type="EC" id="2.3.2.27"/>
    </reaction>
</comment>
<dbReference type="Proteomes" id="UP000309038">
    <property type="component" value="Unassembled WGS sequence"/>
</dbReference>
<evidence type="ECO:0000256" key="3">
    <source>
        <dbReference type="ARBA" id="ARBA00004906"/>
    </source>
</evidence>
<comment type="pathway">
    <text evidence="3">Protein modification; protein ubiquitination.</text>
</comment>
<dbReference type="Pfam" id="PF23009">
    <property type="entry name" value="UBC_like"/>
    <property type="match status" value="1"/>
</dbReference>
<dbReference type="FunFam" id="3.30.40.10:FF:000038">
    <property type="entry name" value="E3 ubiquitin-protein ligase listerin"/>
    <property type="match status" value="1"/>
</dbReference>
<sequence>MPPAGIPAKRALPSKEASLFKELLNLYETRQLKKGLKTADQILKKFPEHGETICMKGLVLTHMGRREEGIELVKKGVRLDLTSHICWHVFGLIQKGEKNYEEALKSYTQALRFDKASRCGITFINDLTIAPQENLNILRDAAHLQTQLRQYDGLVETRHTLLRLRPNLRQNWIGLATAYHLNENLTEAKKDLSCSNHQTQNIPDYDVEHSEVLLYHVRVLEDLGEFSEALSLLDVNAKNRAIIDRVAIMEFRARLLSKLGSTDDAEHTWQALLEQNADSYDYYKGFFTNRGIDLNHITDENRVQTLQAFREFTTQLPRAATPRRLALSVSTGDEFKELAESYLVAGLKKGIPSLFADIKSLYDDPQKLEVIEFIMETHRGELAAPTPTPESAEPPTTYLWTLYFLAQHYSHIGQHTRSLGLLEEALNHTPTLPELHMLQARVLKRLGDPFGAARCMDEARVLDLQDRFLNTKCGKYRLRAGMQEEAQEVLGLFTKKDAQSPGADLEDMQSVLFILEDADSYRRSGNLAMALKRYAALQKVYSEMEDDQYDFHGYSMRKSTINIYMNMITASELHDDPTIATRPSSTANMTDAEKKAKKKAKKAAAQKVEAKKAPAASTNSNEDKGIEPPSTKDEDADGMKLLQCTDPLERAAKFLSPLASLTKDNIKAWIAIYDVAIRRKKYLQAAQALKRARQLDSEYSPLHVRLIHFRKTVSSLPQEPPAPVGPVVTAAAADLVPADLSLETYNSQYLQKHSTSPRAILASAQALHILGAPAEEVESTTFGVLNPEVERDIRSAMEVLAFLKSIKSTRSEEFRTACDAKFELSTVFKSTEEITALRKSAFAPPVDPPEANVLVEMSGQSQSQYAAAARAPLIKSPSIRVPQPPLASVCISKLAGMAKGKSSASSATRKKHARKAAGPQGAEEHLQVPTKEKKTKGKKSKEPRKKVYIPPVKPAPVQPDPLDTLGIAQRISAELLVVLRKLAKKDQVTKRRALEDLQADWLEKAKKDGDVLSQLVEALPVWLHHVPSLFLHPSRRIRLLSISLHLSLLNLPNPVAEQTFFFLREVADSDQAEYVIGSWSMAAHDADRQVSTYARKSWDRFVTVSGEANGTMLVLDEVSFARLWDFTQRVLLDPSGVYSYVNPPQSVVPASILRRSGGRSAPAAKKEEDTPRSRGEEEEENDRDRKARLRISGFGAAEWILNAHSPLNAEKKAKEEFLMPLDNLALWTALYHGEFATFVHDELESFGLGQPGVRRAAWTFLQALLRRCQDSLQTIASTLSVAVLRSAWVEPDVGVRNSMWVPLLTFLKGKSTKRIHTIIVCELMIITGYPHAWEIEASSDDDNDVDEDSEDEDDAGKIKVSTLKNQVVENKIIVSHAYEEFRQFLELGCMGSPVQGYPAVVIVLSTIPPSILSSVPAPIQNLFTSFWRAIDGRALSGLDRTAASAAFLSSVLECTVFILRRLLSDQGPSLLGPDDNDQREAAHKLLDYQMKKVWEELCSGSLKVEEEVASASLAETLSTLYEWEEDLFNAAWNSLDSTIKAHLNKSGQVIPSLVPVMLKAFRISFPPGTHPASATGTLITQVIHTAIAQFEQLLGSEEATAPDSTRLESLVTVLDTFGEELFEDKDLTSAIDNTCLQHTYRLLTISPATLIVYLSHRNSEECCLRLWQAVLRAIAEHPEELFLTLSPLLVAAERHHLSKYLQPSEDELDGTISQLLVIALDERNNTESLKLLQQILTVPDCSIRLRPAQLIHMLSEVAPDLETDVIKDILPQQAELDVMLDRLPPYPADASLAVVDPLVLPGDWSEAAESEQPEYDFAGYSAYTRATTSMLVHFLNDRLSAKANVWALRHLLALSLFAQELLHISSAQSPAFSSQVDKADLEHIVAQIRRLTTYLLSHIGNEGWLSQVADNLVKGKIQPNADGVEHLLHALIRSTKNEDNVRESRILHIILQHLLASASKSDADQFVQIARTIERKRNELAANMLGVGPSKANTEGIWLLRRLAATAPDPESDIVYLPTPRAVNLMKACQQWITSDEDLDEEVECEMTSVFLHLAPILQNVPGSHWDLIFDVMENNLENASLDESSTLPCLAMTLKLLIIIQDLASTNKSLRAQWDERKVANLVLVRDLAAKKLDSQATNAPLSVCRELALTIVQDLPESLIDENTLSKMCHLVNDTSDTVQRMAYKMLRDSAAKRTEYLVLEAGVDSEATVPLDLPLELVLLLQESLHEDTEDVMPQQSLLGYLLAWMLTFDLFKNASLKVIASYTDHLRRTGLITDLFLPQIFSILGLHGGIIKAFKLDIWAIDEYYLDLYTADSAISVPLLAAHLYYRALLLVPSLIRGWLLDCRDRQLSAAVATYTSTHFSPAIIDAELGRLKDQVVSAELADDNMKIKVAHAVHEVTAAYLIDEYELELKLRMPADWPLHTIEVKDTKRIGVTEDRWRSWVLGVQQILTFRGGSIADGLAFFKKNVTSHFEGRSECAICYSMISAMDSSLPKIPCKTCKNRFHAGCLYKWFSTSHSSSCPMCRSEIIH</sequence>
<comment type="function">
    <text evidence="15">E3 ubiquitin-protein ligase component of the ribosome quality control complex (RQC), a ribosome-associated complex that mediates ubiquitination and extraction of incompletely synthesized nascent chains for proteasomal degradation. Mediates ubiquitination of proteins derived from mRNAs lacking stop codons (non-stop proteins) and other translation arrest products induced by poly-lysine sequences and tandem rare codons. Ubiquitination leads to CDC48 recruitment for extraction and degradation of the incomplete translation product. May indirectly play a role in chromatin function and transcription.</text>
</comment>
<dbReference type="SMART" id="SM00744">
    <property type="entry name" value="RINGv"/>
    <property type="match status" value="1"/>
</dbReference>
<evidence type="ECO:0000256" key="8">
    <source>
        <dbReference type="ARBA" id="ARBA00022679"/>
    </source>
</evidence>
<comment type="similarity">
    <text evidence="4">Belongs to the LTN1 family.</text>
</comment>
<evidence type="ECO:0000256" key="12">
    <source>
        <dbReference type="ARBA" id="ARBA00022786"/>
    </source>
</evidence>
<protein>
    <recommendedName>
        <fullName evidence="6">E3 ubiquitin-protein ligase listerin</fullName>
        <ecNumber evidence="5">2.3.2.27</ecNumber>
    </recommendedName>
</protein>
<feature type="region of interest" description="Disordered" evidence="17">
    <location>
        <begin position="901"/>
        <end position="955"/>
    </location>
</feature>
<dbReference type="InterPro" id="IPR039804">
    <property type="entry name" value="RING-CH-C4HC3_LTN1"/>
</dbReference>
<evidence type="ECO:0000256" key="4">
    <source>
        <dbReference type="ARBA" id="ARBA00007997"/>
    </source>
</evidence>
<dbReference type="GO" id="GO:1990116">
    <property type="term" value="P:ribosome-associated ubiquitin-dependent protein catabolic process"/>
    <property type="evidence" value="ECO:0007669"/>
    <property type="project" value="UniProtKB-ARBA"/>
</dbReference>
<keyword evidence="20" id="KW-1185">Reference proteome</keyword>
<evidence type="ECO:0000313" key="19">
    <source>
        <dbReference type="EMBL" id="THH00706.1"/>
    </source>
</evidence>
<dbReference type="InterPro" id="IPR054477">
    <property type="entry name" value="LTN1_E3_ligase_6th"/>
</dbReference>
<keyword evidence="14" id="KW-0862">Zinc</keyword>
<evidence type="ECO:0000256" key="7">
    <source>
        <dbReference type="ARBA" id="ARBA00022490"/>
    </source>
</evidence>
<dbReference type="Gene3D" id="1.25.40.1040">
    <property type="match status" value="1"/>
</dbReference>
<evidence type="ECO:0000256" key="5">
    <source>
        <dbReference type="ARBA" id="ARBA00012483"/>
    </source>
</evidence>
<dbReference type="Pfam" id="PF22958">
    <property type="entry name" value="Ltn1_1st"/>
    <property type="match status" value="1"/>
</dbReference>
<evidence type="ECO:0000256" key="11">
    <source>
        <dbReference type="ARBA" id="ARBA00022771"/>
    </source>
</evidence>
<dbReference type="Gene3D" id="3.30.40.10">
    <property type="entry name" value="Zinc/RING finger domain, C3HC4 (zinc finger)"/>
    <property type="match status" value="1"/>
</dbReference>
<keyword evidence="9" id="KW-0479">Metal-binding</keyword>
<evidence type="ECO:0000256" key="2">
    <source>
        <dbReference type="ARBA" id="ARBA00004514"/>
    </source>
</evidence>
<proteinExistence type="inferred from homology"/>